<accession>A0ABS3Y9V5</accession>
<reference evidence="5" key="1">
    <citation type="submission" date="2021-03" db="EMBL/GenBank/DDBJ databases">
        <title>Assistant Professor.</title>
        <authorList>
            <person name="Huq M.A."/>
        </authorList>
    </citation>
    <scope>NUCLEOTIDE SEQUENCE [LARGE SCALE GENOMIC DNA]</scope>
    <source>
        <strain evidence="5">MAH-28</strain>
    </source>
</reference>
<dbReference type="InterPro" id="IPR002347">
    <property type="entry name" value="SDR_fam"/>
</dbReference>
<dbReference type="Proteomes" id="UP000679126">
    <property type="component" value="Unassembled WGS sequence"/>
</dbReference>
<proteinExistence type="inferred from homology"/>
<evidence type="ECO:0000256" key="3">
    <source>
        <dbReference type="RuleBase" id="RU000363"/>
    </source>
</evidence>
<dbReference type="NCBIfam" id="NF006114">
    <property type="entry name" value="PRK08263.1"/>
    <property type="match status" value="1"/>
</dbReference>
<gene>
    <name evidence="4" type="ORF">J7I43_03565</name>
</gene>
<organism evidence="4 5">
    <name type="scientific">Chitinophaga chungangae</name>
    <dbReference type="NCBI Taxonomy" id="2821488"/>
    <lineage>
        <taxon>Bacteria</taxon>
        <taxon>Pseudomonadati</taxon>
        <taxon>Bacteroidota</taxon>
        <taxon>Chitinophagia</taxon>
        <taxon>Chitinophagales</taxon>
        <taxon>Chitinophagaceae</taxon>
        <taxon>Chitinophaga</taxon>
    </lineage>
</organism>
<dbReference type="InterPro" id="IPR036291">
    <property type="entry name" value="NAD(P)-bd_dom_sf"/>
</dbReference>
<dbReference type="PRINTS" id="PR00081">
    <property type="entry name" value="GDHRDH"/>
</dbReference>
<evidence type="ECO:0000256" key="2">
    <source>
        <dbReference type="ARBA" id="ARBA00023002"/>
    </source>
</evidence>
<keyword evidence="5" id="KW-1185">Reference proteome</keyword>
<name>A0ABS3Y9V5_9BACT</name>
<dbReference type="PANTHER" id="PTHR43976">
    <property type="entry name" value="SHORT CHAIN DEHYDROGENASE"/>
    <property type="match status" value="1"/>
</dbReference>
<sequence length="295" mass="31191">MTQVWFITGSSRGLGRSITAAALEAGHKVAATARNTAQLQDLEEKYPGQILPLRLDVSDAGQVRRAVADAVAHFGRLDVVVNNAGFGITGATEGYTDEQVRSQIETNLYGPIEVSRAVLPYLRKQRSGRILQVSSIGGRFGNAGLSIYHATKFAVAGFSEALAKEVAHLGIHVTSVEPGGFRTDWAGSSMTFAPGVEGYETNIGVIEEILSSGKFKPMGDPDKAAKAIVDLASHPSPPVHLVFGSEAVALLEQANAARDAEAAAWKHVSVSTDADDAENFFESEANALVSRAKGM</sequence>
<dbReference type="Pfam" id="PF00106">
    <property type="entry name" value="adh_short"/>
    <property type="match status" value="1"/>
</dbReference>
<dbReference type="EMBL" id="JAGHKP010000001">
    <property type="protein sequence ID" value="MBO9151270.1"/>
    <property type="molecule type" value="Genomic_DNA"/>
</dbReference>
<evidence type="ECO:0000313" key="5">
    <source>
        <dbReference type="Proteomes" id="UP000679126"/>
    </source>
</evidence>
<keyword evidence="2" id="KW-0560">Oxidoreductase</keyword>
<dbReference type="RefSeq" id="WP_209143312.1">
    <property type="nucleotide sequence ID" value="NZ_JAGHKP010000001.1"/>
</dbReference>
<dbReference type="InterPro" id="IPR051911">
    <property type="entry name" value="SDR_oxidoreductase"/>
</dbReference>
<dbReference type="PRINTS" id="PR00080">
    <property type="entry name" value="SDRFAMILY"/>
</dbReference>
<dbReference type="SUPFAM" id="SSF51735">
    <property type="entry name" value="NAD(P)-binding Rossmann-fold domains"/>
    <property type="match status" value="1"/>
</dbReference>
<protein>
    <submittedName>
        <fullName evidence="4">SDR family NAD(P)-dependent oxidoreductase</fullName>
    </submittedName>
</protein>
<dbReference type="CDD" id="cd05374">
    <property type="entry name" value="17beta-HSD-like_SDR_c"/>
    <property type="match status" value="1"/>
</dbReference>
<dbReference type="Gene3D" id="3.40.50.720">
    <property type="entry name" value="NAD(P)-binding Rossmann-like Domain"/>
    <property type="match status" value="1"/>
</dbReference>
<comment type="similarity">
    <text evidence="1 3">Belongs to the short-chain dehydrogenases/reductases (SDR) family.</text>
</comment>
<comment type="caution">
    <text evidence="4">The sequence shown here is derived from an EMBL/GenBank/DDBJ whole genome shotgun (WGS) entry which is preliminary data.</text>
</comment>
<evidence type="ECO:0000313" key="4">
    <source>
        <dbReference type="EMBL" id="MBO9151270.1"/>
    </source>
</evidence>
<dbReference type="NCBIfam" id="NF004824">
    <property type="entry name" value="PRK06180.1"/>
    <property type="match status" value="1"/>
</dbReference>
<evidence type="ECO:0000256" key="1">
    <source>
        <dbReference type="ARBA" id="ARBA00006484"/>
    </source>
</evidence>
<dbReference type="PANTHER" id="PTHR43976:SF16">
    <property type="entry name" value="SHORT-CHAIN DEHYDROGENASE_REDUCTASE FAMILY PROTEIN"/>
    <property type="match status" value="1"/>
</dbReference>